<evidence type="ECO:0000313" key="1">
    <source>
        <dbReference type="EMBL" id="EFA4419877.1"/>
    </source>
</evidence>
<protein>
    <submittedName>
        <fullName evidence="1">Glycoside hydrolase family 65 protein</fullName>
    </submittedName>
</protein>
<keyword evidence="1" id="KW-0378">Hydrolase</keyword>
<dbReference type="AlphaFoldDB" id="A0A826J5T3"/>
<dbReference type="GO" id="GO:0016787">
    <property type="term" value="F:hydrolase activity"/>
    <property type="evidence" value="ECO:0007669"/>
    <property type="project" value="UniProtKB-KW"/>
</dbReference>
<reference evidence="1 2" key="1">
    <citation type="submission" date="2019-03" db="EMBL/GenBank/DDBJ databases">
        <authorList>
            <consortium name="GenomeTrakr network: Whole genome sequencing for foodborne pathogen traceback"/>
        </authorList>
    </citation>
    <scope>NUCLEOTIDE SEQUENCE [LARGE SCALE GENOMIC DNA]</scope>
    <source>
        <strain evidence="1 2">PSU-1190</strain>
    </source>
</reference>
<organism evidence="1 2">
    <name type="scientific">Escherichia coli</name>
    <dbReference type="NCBI Taxonomy" id="562"/>
    <lineage>
        <taxon>Bacteria</taxon>
        <taxon>Pseudomonadati</taxon>
        <taxon>Pseudomonadota</taxon>
        <taxon>Gammaproteobacteria</taxon>
        <taxon>Enterobacterales</taxon>
        <taxon>Enterobacteriaceae</taxon>
        <taxon>Escherichia</taxon>
    </lineage>
</organism>
<dbReference type="Proteomes" id="UP000591371">
    <property type="component" value="Unassembled WGS sequence"/>
</dbReference>
<feature type="non-terminal residue" evidence="1">
    <location>
        <position position="1"/>
    </location>
</feature>
<name>A0A826J5T3_ECOLX</name>
<dbReference type="EMBL" id="AASATZ010000030">
    <property type="protein sequence ID" value="EFA4419877.1"/>
    <property type="molecule type" value="Genomic_DNA"/>
</dbReference>
<sequence>FWQGCELQVTLDAQRIAIRTSAPVSLRLNGQLIYVAEESVFCLGDFILPFNGTATTHQEGE</sequence>
<comment type="caution">
    <text evidence="1">The sequence shown here is derived from an EMBL/GenBank/DDBJ whole genome shotgun (WGS) entry which is preliminary data.</text>
</comment>
<gene>
    <name evidence="1" type="ORF">D3G36_18800</name>
</gene>
<accession>A0A826J5T3</accession>
<evidence type="ECO:0000313" key="2">
    <source>
        <dbReference type="Proteomes" id="UP000591371"/>
    </source>
</evidence>
<proteinExistence type="predicted"/>